<feature type="non-terminal residue" evidence="1">
    <location>
        <position position="1"/>
    </location>
</feature>
<comment type="caution">
    <text evidence="1">The sequence shown here is derived from an EMBL/GenBank/DDBJ whole genome shotgun (WGS) entry which is preliminary data.</text>
</comment>
<feature type="non-terminal residue" evidence="1">
    <location>
        <position position="102"/>
    </location>
</feature>
<reference evidence="1" key="1">
    <citation type="journal article" date="2014" name="Front. Microbiol.">
        <title>High frequency of phylogenetically diverse reductive dehalogenase-homologous genes in deep subseafloor sedimentary metagenomes.</title>
        <authorList>
            <person name="Kawai M."/>
            <person name="Futagami T."/>
            <person name="Toyoda A."/>
            <person name="Takaki Y."/>
            <person name="Nishi S."/>
            <person name="Hori S."/>
            <person name="Arai W."/>
            <person name="Tsubouchi T."/>
            <person name="Morono Y."/>
            <person name="Uchiyama I."/>
            <person name="Ito T."/>
            <person name="Fujiyama A."/>
            <person name="Inagaki F."/>
            <person name="Takami H."/>
        </authorList>
    </citation>
    <scope>NUCLEOTIDE SEQUENCE</scope>
    <source>
        <strain evidence="1">Expedition CK06-06</strain>
    </source>
</reference>
<dbReference type="AlphaFoldDB" id="X1VX14"/>
<sequence>EPLVFEIAGKTHIQEKDKVSARGWCYLLEGFGVITKDRFDQCFKIINLCRKEGYLPIDFTALDEARTFFNVEKLTKDYKKPIDYIYERLDYIKDIDKGEFRP</sequence>
<protein>
    <submittedName>
        <fullName evidence="1">Uncharacterized protein</fullName>
    </submittedName>
</protein>
<proteinExistence type="predicted"/>
<dbReference type="EMBL" id="BARW01041242">
    <property type="protein sequence ID" value="GAJ23336.1"/>
    <property type="molecule type" value="Genomic_DNA"/>
</dbReference>
<organism evidence="1">
    <name type="scientific">marine sediment metagenome</name>
    <dbReference type="NCBI Taxonomy" id="412755"/>
    <lineage>
        <taxon>unclassified sequences</taxon>
        <taxon>metagenomes</taxon>
        <taxon>ecological metagenomes</taxon>
    </lineage>
</organism>
<evidence type="ECO:0000313" key="1">
    <source>
        <dbReference type="EMBL" id="GAJ23336.1"/>
    </source>
</evidence>
<name>X1VX14_9ZZZZ</name>
<accession>X1VX14</accession>
<gene>
    <name evidence="1" type="ORF">S12H4_61874</name>
</gene>